<dbReference type="RefSeq" id="WP_121896972.1">
    <property type="nucleotide sequence ID" value="NZ_RCNT01000002.1"/>
</dbReference>
<evidence type="ECO:0000256" key="4">
    <source>
        <dbReference type="ARBA" id="ARBA00022475"/>
    </source>
</evidence>
<evidence type="ECO:0000256" key="6">
    <source>
        <dbReference type="ARBA" id="ARBA00022989"/>
    </source>
</evidence>
<keyword evidence="10" id="KW-1185">Reference proteome</keyword>
<evidence type="ECO:0000256" key="5">
    <source>
        <dbReference type="ARBA" id="ARBA00022692"/>
    </source>
</evidence>
<keyword evidence="4" id="KW-1003">Cell membrane</keyword>
<comment type="subcellular location">
    <subcellularLocation>
        <location evidence="1">Cell membrane</location>
        <topology evidence="1">Multi-pass membrane protein</topology>
    </subcellularLocation>
</comment>
<evidence type="ECO:0000256" key="1">
    <source>
        <dbReference type="ARBA" id="ARBA00004651"/>
    </source>
</evidence>
<dbReference type="Gene3D" id="1.20.1530.20">
    <property type="match status" value="1"/>
</dbReference>
<organism evidence="9 10">
    <name type="scientific">Rhodophyticola porphyridii</name>
    <dbReference type="NCBI Taxonomy" id="1852017"/>
    <lineage>
        <taxon>Bacteria</taxon>
        <taxon>Pseudomonadati</taxon>
        <taxon>Pseudomonadota</taxon>
        <taxon>Alphaproteobacteria</taxon>
        <taxon>Rhodobacterales</taxon>
        <taxon>Roseobacteraceae</taxon>
        <taxon>Rhodophyticola</taxon>
    </lineage>
</organism>
<dbReference type="Pfam" id="PF03547">
    <property type="entry name" value="Mem_trans"/>
    <property type="match status" value="1"/>
</dbReference>
<feature type="transmembrane region" description="Helical" evidence="8">
    <location>
        <begin position="250"/>
        <end position="271"/>
    </location>
</feature>
<evidence type="ECO:0000256" key="8">
    <source>
        <dbReference type="SAM" id="Phobius"/>
    </source>
</evidence>
<dbReference type="Proteomes" id="UP000281343">
    <property type="component" value="Unassembled WGS sequence"/>
</dbReference>
<dbReference type="GO" id="GO:0005886">
    <property type="term" value="C:plasma membrane"/>
    <property type="evidence" value="ECO:0007669"/>
    <property type="project" value="UniProtKB-SubCell"/>
</dbReference>
<feature type="transmembrane region" description="Helical" evidence="8">
    <location>
        <begin position="278"/>
        <end position="300"/>
    </location>
</feature>
<dbReference type="InterPro" id="IPR004776">
    <property type="entry name" value="Mem_transp_PIN-like"/>
</dbReference>
<dbReference type="AlphaFoldDB" id="A0A3L9YAN0"/>
<evidence type="ECO:0000256" key="2">
    <source>
        <dbReference type="ARBA" id="ARBA00010145"/>
    </source>
</evidence>
<comment type="similarity">
    <text evidence="2">Belongs to the auxin efflux carrier (TC 2.A.69) family.</text>
</comment>
<feature type="transmembrane region" description="Helical" evidence="8">
    <location>
        <begin position="66"/>
        <end position="87"/>
    </location>
</feature>
<sequence>MMIALSIAPIFLLILTGYALRRGGIPSDEFWDLNDRLVYFVLMPALFFVRISTADLGEAGLGRFAIVLYAGFLAGVVIGLIGAVLLARGGAVGTSVMQGACRFNTFVALAVAEALYGAPGLQLAVLGAAVLVPGVNLIAISLFAVMLRPPGGGVARAAVRQLATNPLILAILAALGFNAAGIGAVPVLHETLSVLGQAALPIMLLCVGANLKLKGLRAEAGPMALAAFGKIVVFPAVILMTALALGLDPLSAQVALIYGALPTGVAAYTLARQLGGDAPLMAAMITMQTLLSFATMPLWLSLGERVFGV</sequence>
<dbReference type="PANTHER" id="PTHR36838">
    <property type="entry name" value="AUXIN EFFLUX CARRIER FAMILY PROTEIN"/>
    <property type="match status" value="1"/>
</dbReference>
<evidence type="ECO:0000313" key="9">
    <source>
        <dbReference type="EMBL" id="RMA43036.1"/>
    </source>
</evidence>
<feature type="transmembrane region" description="Helical" evidence="8">
    <location>
        <begin position="194"/>
        <end position="211"/>
    </location>
</feature>
<feature type="transmembrane region" description="Helical" evidence="8">
    <location>
        <begin position="223"/>
        <end position="244"/>
    </location>
</feature>
<dbReference type="EMBL" id="RCNT01000002">
    <property type="protein sequence ID" value="RMA43036.1"/>
    <property type="molecule type" value="Genomic_DNA"/>
</dbReference>
<name>A0A3L9YAN0_9RHOB</name>
<dbReference type="OrthoDB" id="9805563at2"/>
<accession>A0A3L9YAN0</accession>
<reference evidence="9 10" key="1">
    <citation type="submission" date="2018-10" db="EMBL/GenBank/DDBJ databases">
        <authorList>
            <person name="Jung H.S."/>
            <person name="Jeon C.O."/>
        </authorList>
    </citation>
    <scope>NUCLEOTIDE SEQUENCE [LARGE SCALE GENOMIC DNA]</scope>
    <source>
        <strain evidence="9 10">MA-7-27</strain>
    </source>
</reference>
<proteinExistence type="inferred from homology"/>
<keyword evidence="6 8" id="KW-1133">Transmembrane helix</keyword>
<evidence type="ECO:0000313" key="10">
    <source>
        <dbReference type="Proteomes" id="UP000281343"/>
    </source>
</evidence>
<comment type="caution">
    <text evidence="9">The sequence shown here is derived from an EMBL/GenBank/DDBJ whole genome shotgun (WGS) entry which is preliminary data.</text>
</comment>
<keyword evidence="5 8" id="KW-0812">Transmembrane</keyword>
<dbReference type="InterPro" id="IPR038770">
    <property type="entry name" value="Na+/solute_symporter_sf"/>
</dbReference>
<keyword evidence="7 8" id="KW-0472">Membrane</keyword>
<feature type="transmembrane region" description="Helical" evidence="8">
    <location>
        <begin position="37"/>
        <end position="54"/>
    </location>
</feature>
<protein>
    <submittedName>
        <fullName evidence="9">AEC family transporter</fullName>
    </submittedName>
</protein>
<dbReference type="GO" id="GO:0055085">
    <property type="term" value="P:transmembrane transport"/>
    <property type="evidence" value="ECO:0007669"/>
    <property type="project" value="InterPro"/>
</dbReference>
<feature type="transmembrane region" description="Helical" evidence="8">
    <location>
        <begin position="167"/>
        <end position="188"/>
    </location>
</feature>
<dbReference type="PANTHER" id="PTHR36838:SF4">
    <property type="entry name" value="AUXIN EFFLUX CARRIER FAMILY PROTEIN"/>
    <property type="match status" value="1"/>
</dbReference>
<gene>
    <name evidence="9" type="ORF">D9R08_05195</name>
</gene>
<keyword evidence="3" id="KW-0813">Transport</keyword>
<evidence type="ECO:0000256" key="3">
    <source>
        <dbReference type="ARBA" id="ARBA00022448"/>
    </source>
</evidence>
<feature type="transmembrane region" description="Helical" evidence="8">
    <location>
        <begin position="123"/>
        <end position="147"/>
    </location>
</feature>
<evidence type="ECO:0000256" key="7">
    <source>
        <dbReference type="ARBA" id="ARBA00023136"/>
    </source>
</evidence>